<dbReference type="NCBIfam" id="TIGR00379">
    <property type="entry name" value="cobB"/>
    <property type="match status" value="1"/>
</dbReference>
<dbReference type="GO" id="GO:0042242">
    <property type="term" value="F:cobyrinic acid a,c-diamide synthase activity"/>
    <property type="evidence" value="ECO:0007669"/>
    <property type="project" value="UniProtKB-UniRule"/>
</dbReference>
<dbReference type="PANTHER" id="PTHR43873">
    <property type="entry name" value="COBYRINATE A,C-DIAMIDE SYNTHASE"/>
    <property type="match status" value="1"/>
</dbReference>
<sequence length="491" mass="53683">MLRRVTLRTMLLTGFEEAFFVCLRQGGKFMSTPRIIIAGTHSGAGKTTISIGLMAALVRRGLRVQPYKVGPDYIDTAYHTLVAKRVSRNLDDWMLTPSTLRYLFLKNMSGADIAVIEGVMGLFDGIGAGIAGSTAAVAKTLDCPVILVVDASCLSASAAAQVLGYQQYDPQVQVRGVILNQVSPGPHYDAVREAVEKRTGVPVLGCLPPREELRLPSRHLGLVPAVEMEGMHARIEKLARLMESTVDIDRLLAIASSTPALWTPAYPALSPPENVFPVNLAVAWDEAFNFYYQDNLDLLAQLGASVVHFSPLHDKIIPEDADGVYLGGGFPEVFAEGLSENQSMLESFRQRLAEGLPCFAECGGLMYLTQSIQDGEGKEWPMTGVLDGISRMTDGLQRFGYVEIRLTSDSILGVAGRLVKGHEFHHSVVEGISLPHVYEVTAASNQNRWQCGFVYKNTLAGYPHLHFWSNPLLAESLVASCWKYKQIKNTG</sequence>
<dbReference type="SUPFAM" id="SSF52317">
    <property type="entry name" value="Class I glutamine amidotransferase-like"/>
    <property type="match status" value="1"/>
</dbReference>
<dbReference type="CDD" id="cd05388">
    <property type="entry name" value="CobB_N"/>
    <property type="match status" value="1"/>
</dbReference>
<gene>
    <name evidence="7" type="primary">cbiA</name>
    <name evidence="10" type="ordered locus">Slip_0934</name>
</gene>
<evidence type="ECO:0000256" key="7">
    <source>
        <dbReference type="HAMAP-Rule" id="MF_00027"/>
    </source>
</evidence>
<comment type="catalytic activity">
    <reaction evidence="7">
        <text>cob(II)yrinate + 2 L-glutamine + 2 ATP + 2 H2O = cob(II)yrinate a,c diamide + 2 L-glutamate + 2 ADP + 2 phosphate + 2 H(+)</text>
        <dbReference type="Rhea" id="RHEA:26289"/>
        <dbReference type="ChEBI" id="CHEBI:15377"/>
        <dbReference type="ChEBI" id="CHEBI:15378"/>
        <dbReference type="ChEBI" id="CHEBI:29985"/>
        <dbReference type="ChEBI" id="CHEBI:30616"/>
        <dbReference type="ChEBI" id="CHEBI:43474"/>
        <dbReference type="ChEBI" id="CHEBI:58359"/>
        <dbReference type="ChEBI" id="CHEBI:58537"/>
        <dbReference type="ChEBI" id="CHEBI:58894"/>
        <dbReference type="ChEBI" id="CHEBI:456216"/>
        <dbReference type="EC" id="6.3.5.11"/>
    </reaction>
</comment>
<dbReference type="Pfam" id="PF07685">
    <property type="entry name" value="GATase_3"/>
    <property type="match status" value="1"/>
</dbReference>
<comment type="function">
    <text evidence="7">Catalyzes the ATP-dependent amidation of the two carboxylate groups at positions a and c of cobyrinate, using either L-glutamine or ammonia as the nitrogen source.</text>
</comment>
<evidence type="ECO:0000256" key="6">
    <source>
        <dbReference type="ARBA" id="ARBA00022962"/>
    </source>
</evidence>
<dbReference type="AlphaFoldDB" id="D7CLX8"/>
<dbReference type="Gene3D" id="3.40.50.880">
    <property type="match status" value="1"/>
</dbReference>
<reference evidence="10 11" key="2">
    <citation type="journal article" date="2010" name="Stand. Genomic Sci.">
        <title>Complete genome sequence of Syntrophothermus lipocalidus type strain (TGB-C1).</title>
        <authorList>
            <person name="Djao O.D."/>
            <person name="Zhang X."/>
            <person name="Lucas S."/>
            <person name="Lapidus A."/>
            <person name="Del Rio T.G."/>
            <person name="Nolan M."/>
            <person name="Tice H."/>
            <person name="Cheng J.F."/>
            <person name="Han C."/>
            <person name="Tapia R."/>
            <person name="Goodwin L."/>
            <person name="Pitluck S."/>
            <person name="Liolios K."/>
            <person name="Ivanova N."/>
            <person name="Mavromatis K."/>
            <person name="Mikhailova N."/>
            <person name="Ovchinnikova G."/>
            <person name="Pati A."/>
            <person name="Brambilla E."/>
            <person name="Chen A."/>
            <person name="Palaniappan K."/>
            <person name="Land M."/>
            <person name="Hauser L."/>
            <person name="Chang Y.J."/>
            <person name="Jeffries C.D."/>
            <person name="Rohde M."/>
            <person name="Sikorski J."/>
            <person name="Spring S."/>
            <person name="Goker M."/>
            <person name="Detter J.C."/>
            <person name="Woyke T."/>
            <person name="Bristow J."/>
            <person name="Eisen J.A."/>
            <person name="Markowitz V."/>
            <person name="Hugenholtz P."/>
            <person name="Kyrpides N.C."/>
            <person name="Klenk H.P."/>
        </authorList>
    </citation>
    <scope>NUCLEOTIDE SEQUENCE [LARGE SCALE GENOMIC DNA]</scope>
    <source>
        <strain evidence="11">DSM 12680 / TGB-C1</strain>
    </source>
</reference>
<dbReference type="GO" id="GO:0009236">
    <property type="term" value="P:cobalamin biosynthetic process"/>
    <property type="evidence" value="ECO:0007669"/>
    <property type="project" value="UniProtKB-UniRule"/>
</dbReference>
<keyword evidence="6 7" id="KW-0315">Glutamine amidotransferase</keyword>
<dbReference type="InterPro" id="IPR029062">
    <property type="entry name" value="Class_I_gatase-like"/>
</dbReference>
<dbReference type="EMBL" id="CP002048">
    <property type="protein sequence ID" value="ADI01713.1"/>
    <property type="molecule type" value="Genomic_DNA"/>
</dbReference>
<evidence type="ECO:0000256" key="4">
    <source>
        <dbReference type="ARBA" id="ARBA00022840"/>
    </source>
</evidence>
<dbReference type="InterPro" id="IPR002586">
    <property type="entry name" value="CobQ/CobB/MinD/ParA_Nub-bd_dom"/>
</dbReference>
<comment type="pathway">
    <text evidence="7">Cofactor biosynthesis; adenosylcobalamin biosynthesis; cob(II)yrinate a,c-diamide from sirohydrochlorin (anaerobic route): step 10/10.</text>
</comment>
<dbReference type="KEGG" id="slp:Slip_0934"/>
<dbReference type="EC" id="6.3.5.11" evidence="7"/>
<accession>D7CLX8</accession>
<keyword evidence="2 7" id="KW-0436">Ligase</keyword>
<name>D7CLX8_SYNLT</name>
<dbReference type="Proteomes" id="UP000000378">
    <property type="component" value="Chromosome"/>
</dbReference>
<dbReference type="PROSITE" id="PS51274">
    <property type="entry name" value="GATASE_COBBQ"/>
    <property type="match status" value="1"/>
</dbReference>
<dbReference type="GO" id="GO:0005524">
    <property type="term" value="F:ATP binding"/>
    <property type="evidence" value="ECO:0007669"/>
    <property type="project" value="UniProtKB-UniRule"/>
</dbReference>
<dbReference type="UniPathway" id="UPA00148">
    <property type="reaction ID" value="UER00231"/>
</dbReference>
<keyword evidence="7" id="KW-0169">Cobalamin biosynthesis</keyword>
<protein>
    <recommendedName>
        <fullName evidence="7">Cobyrinate a,c-diamide synthase</fullName>
        <ecNumber evidence="7">6.3.5.11</ecNumber>
    </recommendedName>
    <alternativeName>
        <fullName evidence="7">Cobyrinic acid a,c-diamide synthetase</fullName>
    </alternativeName>
</protein>
<dbReference type="Gene3D" id="3.40.50.300">
    <property type="entry name" value="P-loop containing nucleotide triphosphate hydrolases"/>
    <property type="match status" value="2"/>
</dbReference>
<dbReference type="CDD" id="cd03130">
    <property type="entry name" value="GATase1_CobB"/>
    <property type="match status" value="1"/>
</dbReference>
<feature type="site" description="Increases nucleophilicity of active site Cys" evidence="7">
    <location>
        <position position="464"/>
    </location>
</feature>
<dbReference type="NCBIfam" id="NF002204">
    <property type="entry name" value="PRK01077.1"/>
    <property type="match status" value="1"/>
</dbReference>
<keyword evidence="11" id="KW-1185">Reference proteome</keyword>
<evidence type="ECO:0000259" key="9">
    <source>
        <dbReference type="Pfam" id="PF07685"/>
    </source>
</evidence>
<comment type="cofactor">
    <cofactor evidence="1 7">
        <name>Mg(2+)</name>
        <dbReference type="ChEBI" id="CHEBI:18420"/>
    </cofactor>
</comment>
<evidence type="ECO:0000256" key="2">
    <source>
        <dbReference type="ARBA" id="ARBA00022598"/>
    </source>
</evidence>
<reference evidence="11" key="1">
    <citation type="journal article" date="2010" name="Stand. Genomic Sci.">
        <title>Complete genome sequence of Syntrophothermus lipocalidus type strain (TGB-C1T).</title>
        <authorList>
            <consortium name="US DOE Joint Genome Institute (JGI-PGF)"/>
            <person name="Djao O."/>
            <person name="Zhang X."/>
            <person name="Lucas S."/>
            <person name="Lapidus A."/>
            <person name="Glavina Del Rio T."/>
            <person name="Nolan M."/>
            <person name="Tice H."/>
            <person name="Cheng J."/>
            <person name="Han C."/>
            <person name="Tapia R."/>
            <person name="Goodwin L."/>
            <person name="Pitluck S."/>
            <person name="Liolios K."/>
            <person name="Ivanova N."/>
            <person name="Mavromatis K."/>
            <person name="Mikhailova N."/>
            <person name="Ovchinnikova G."/>
            <person name="Pati A."/>
            <person name="Brambilla E."/>
            <person name="Chen A."/>
            <person name="Palaniappan K."/>
            <person name="Land M."/>
            <person name="Hauser L."/>
            <person name="Chang Y."/>
            <person name="Jeffries C."/>
            <person name="Rohde M."/>
            <person name="Sikorski J."/>
            <person name="Spring S."/>
            <person name="Goker M."/>
            <person name="Detter J."/>
            <person name="Woyke T."/>
            <person name="Bristow J."/>
            <person name="Eisen J."/>
            <person name="Markowitz V."/>
            <person name="Hugenholtz P."/>
            <person name="Kyrpides N."/>
            <person name="Klenk H."/>
        </authorList>
    </citation>
    <scope>NUCLEOTIDE SEQUENCE [LARGE SCALE GENOMIC DNA]</scope>
    <source>
        <strain evidence="11">DSM 12680 / TGB-C1</strain>
    </source>
</reference>
<comment type="miscellaneous">
    <text evidence="7">The a and c carboxylates of cobyrinate are activated for nucleophilic attack via formation of a phosphorylated intermediate by ATP. CbiA catalyzes first the amidation of the c-carboxylate, and then that of the a-carboxylate.</text>
</comment>
<feature type="domain" description="CobB/CobQ-like glutamine amidotransferase" evidence="9">
    <location>
        <begin position="280"/>
        <end position="470"/>
    </location>
</feature>
<dbReference type="InterPro" id="IPR027417">
    <property type="entry name" value="P-loop_NTPase"/>
</dbReference>
<dbReference type="Pfam" id="PF01656">
    <property type="entry name" value="CbiA"/>
    <property type="match status" value="1"/>
</dbReference>
<dbReference type="STRING" id="643648.Slip_0934"/>
<dbReference type="HAMAP" id="MF_00027">
    <property type="entry name" value="CobB_CbiA"/>
    <property type="match status" value="1"/>
</dbReference>
<evidence type="ECO:0000313" key="10">
    <source>
        <dbReference type="EMBL" id="ADI01713.1"/>
    </source>
</evidence>
<dbReference type="HOGENOM" id="CLU_022752_2_0_9"/>
<dbReference type="InterPro" id="IPR011698">
    <property type="entry name" value="GATase_3"/>
</dbReference>
<keyword evidence="3 7" id="KW-0547">Nucleotide-binding</keyword>
<feature type="active site" description="Nucleophile" evidence="7">
    <location>
        <position position="362"/>
    </location>
</feature>
<keyword evidence="4 7" id="KW-0067">ATP-binding</keyword>
<evidence type="ECO:0000313" key="11">
    <source>
        <dbReference type="Proteomes" id="UP000000378"/>
    </source>
</evidence>
<evidence type="ECO:0000259" key="8">
    <source>
        <dbReference type="Pfam" id="PF01656"/>
    </source>
</evidence>
<evidence type="ECO:0000256" key="1">
    <source>
        <dbReference type="ARBA" id="ARBA00001946"/>
    </source>
</evidence>
<organism evidence="10 11">
    <name type="scientific">Syntrophothermus lipocalidus (strain DSM 12680 / TGB-C1)</name>
    <dbReference type="NCBI Taxonomy" id="643648"/>
    <lineage>
        <taxon>Bacteria</taxon>
        <taxon>Bacillati</taxon>
        <taxon>Bacillota</taxon>
        <taxon>Clostridia</taxon>
        <taxon>Eubacteriales</taxon>
        <taxon>Syntrophomonadaceae</taxon>
        <taxon>Syntrophothermus</taxon>
    </lineage>
</organism>
<dbReference type="SUPFAM" id="SSF52540">
    <property type="entry name" value="P-loop containing nucleoside triphosphate hydrolases"/>
    <property type="match status" value="1"/>
</dbReference>
<dbReference type="PANTHER" id="PTHR43873:SF1">
    <property type="entry name" value="COBYRINATE A,C-DIAMIDE SYNTHASE"/>
    <property type="match status" value="1"/>
</dbReference>
<dbReference type="eggNOG" id="COG1797">
    <property type="taxonomic scope" value="Bacteria"/>
</dbReference>
<evidence type="ECO:0000256" key="5">
    <source>
        <dbReference type="ARBA" id="ARBA00022842"/>
    </source>
</evidence>
<dbReference type="InterPro" id="IPR004484">
    <property type="entry name" value="CbiA/CobB_synth"/>
</dbReference>
<comment type="similarity">
    <text evidence="7">Belongs to the CobB/CbiA family.</text>
</comment>
<feature type="domain" description="CobQ/CobB/MinD/ParA nucleotide binding" evidence="8">
    <location>
        <begin position="35"/>
        <end position="220"/>
    </location>
</feature>
<keyword evidence="5 7" id="KW-0460">Magnesium</keyword>
<proteinExistence type="inferred from homology"/>
<evidence type="ECO:0000256" key="3">
    <source>
        <dbReference type="ARBA" id="ARBA00022741"/>
    </source>
</evidence>
<comment type="domain">
    <text evidence="7">Comprises of two domains. The C-terminal domain contains the binding site for glutamine and catalyzes the hydrolysis of this substrate to glutamate and ammonia. The N-terminal domain is anticipated to bind ATP and cobyrinate and catalyzes the ultimate synthesis of the diamide product. The ammonia produced via the glutaminase domain is probably translocated to the adjacent domain via a molecular tunnel, where it reacts with an activated intermediate.</text>
</comment>